<dbReference type="AlphaFoldDB" id="A0A194X8R0"/>
<proteinExistence type="predicted"/>
<evidence type="ECO:0000313" key="1">
    <source>
        <dbReference type="EMBL" id="KUJ16561.1"/>
    </source>
</evidence>
<dbReference type="InParanoid" id="A0A194X8R0"/>
<protein>
    <submittedName>
        <fullName evidence="1">Uncharacterized protein</fullName>
    </submittedName>
</protein>
<dbReference type="Proteomes" id="UP000070700">
    <property type="component" value="Unassembled WGS sequence"/>
</dbReference>
<dbReference type="GeneID" id="28829653"/>
<dbReference type="RefSeq" id="XP_018070916.1">
    <property type="nucleotide sequence ID" value="XM_018219927.1"/>
</dbReference>
<gene>
    <name evidence="1" type="ORF">LY89DRAFT_734659</name>
</gene>
<accession>A0A194X8R0</accession>
<keyword evidence="2" id="KW-1185">Reference proteome</keyword>
<dbReference type="EMBL" id="KQ947416">
    <property type="protein sequence ID" value="KUJ16561.1"/>
    <property type="molecule type" value="Genomic_DNA"/>
</dbReference>
<reference evidence="1 2" key="1">
    <citation type="submission" date="2015-10" db="EMBL/GenBank/DDBJ databases">
        <title>Full genome of DAOMC 229536 Phialocephala scopiformis, a fungal endophyte of spruce producing the potent anti-insectan compound rugulosin.</title>
        <authorList>
            <consortium name="DOE Joint Genome Institute"/>
            <person name="Walker A.K."/>
            <person name="Frasz S.L."/>
            <person name="Seifert K.A."/>
            <person name="Miller J.D."/>
            <person name="Mondo S.J."/>
            <person name="Labutti K."/>
            <person name="Lipzen A."/>
            <person name="Dockter R."/>
            <person name="Kennedy M."/>
            <person name="Grigoriev I.V."/>
            <person name="Spatafora J.W."/>
        </authorList>
    </citation>
    <scope>NUCLEOTIDE SEQUENCE [LARGE SCALE GENOMIC DNA]</scope>
    <source>
        <strain evidence="1 2">CBS 120377</strain>
    </source>
</reference>
<sequence>MFAAATIAVPAIVAIPRLPGDIEKRLACEEVACSKTVGCAGPAGPDCNPCDFRNGDNGFCKQVVEAFKALWDVGILS</sequence>
<dbReference type="KEGG" id="psco:LY89DRAFT_734659"/>
<evidence type="ECO:0000313" key="2">
    <source>
        <dbReference type="Proteomes" id="UP000070700"/>
    </source>
</evidence>
<name>A0A194X8R0_MOLSC</name>
<organism evidence="1 2">
    <name type="scientific">Mollisia scopiformis</name>
    <name type="common">Conifer needle endophyte fungus</name>
    <name type="synonym">Phialocephala scopiformis</name>
    <dbReference type="NCBI Taxonomy" id="149040"/>
    <lineage>
        <taxon>Eukaryota</taxon>
        <taxon>Fungi</taxon>
        <taxon>Dikarya</taxon>
        <taxon>Ascomycota</taxon>
        <taxon>Pezizomycotina</taxon>
        <taxon>Leotiomycetes</taxon>
        <taxon>Helotiales</taxon>
        <taxon>Mollisiaceae</taxon>
        <taxon>Mollisia</taxon>
    </lineage>
</organism>